<comment type="function">
    <text evidence="11">The coatomer is a cytosolic protein complex that binds to dilysine motifs and reversibly associates with Golgi non-clathrin-coated vesicles, which further mediate biosynthetic protein transport from the ER, via the Golgi up to the trans Golgi network. Coatomer complex is required for budding from Golgi membranes, and is essential for the retrograde Golgi-to-ER transport of dilysine-tagged proteins. The zeta subunit may be involved in regulating the coat assembly and, hence, the rate of biosynthetic protein transport due to its association-dissociation properties with the coatomer complex.</text>
</comment>
<organism evidence="14 15">
    <name type="scientific">Triparma columacea</name>
    <dbReference type="NCBI Taxonomy" id="722753"/>
    <lineage>
        <taxon>Eukaryota</taxon>
        <taxon>Sar</taxon>
        <taxon>Stramenopiles</taxon>
        <taxon>Ochrophyta</taxon>
        <taxon>Bolidophyceae</taxon>
        <taxon>Parmales</taxon>
        <taxon>Triparmaceae</taxon>
        <taxon>Triparma</taxon>
    </lineage>
</organism>
<dbReference type="PANTHER" id="PTHR11043">
    <property type="entry name" value="ZETA-COAT PROTEIN"/>
    <property type="match status" value="1"/>
</dbReference>
<dbReference type="SUPFAM" id="SSF64356">
    <property type="entry name" value="SNARE-like"/>
    <property type="match status" value="1"/>
</dbReference>
<comment type="similarity">
    <text evidence="2 12">Belongs to the adaptor complexes small subunit family.</text>
</comment>
<evidence type="ECO:0000256" key="2">
    <source>
        <dbReference type="ARBA" id="ARBA00006972"/>
    </source>
</evidence>
<evidence type="ECO:0000256" key="12">
    <source>
        <dbReference type="RuleBase" id="RU366053"/>
    </source>
</evidence>
<comment type="subunit">
    <text evidence="3 12">Oligomeric complex that consists of at least the alpha, beta, beta', gamma, delta, epsilon and zeta subunits.</text>
</comment>
<proteinExistence type="inferred from homology"/>
<evidence type="ECO:0000313" key="15">
    <source>
        <dbReference type="Proteomes" id="UP001165065"/>
    </source>
</evidence>
<evidence type="ECO:0000313" key="14">
    <source>
        <dbReference type="EMBL" id="GMI45181.1"/>
    </source>
</evidence>
<feature type="domain" description="AP complex mu/sigma subunit" evidence="13">
    <location>
        <begin position="18"/>
        <end position="167"/>
    </location>
</feature>
<evidence type="ECO:0000256" key="4">
    <source>
        <dbReference type="ARBA" id="ARBA00022448"/>
    </source>
</evidence>
<evidence type="ECO:0000256" key="7">
    <source>
        <dbReference type="ARBA" id="ARBA00022927"/>
    </source>
</evidence>
<comment type="caution">
    <text evidence="14">The sequence shown here is derived from an EMBL/GenBank/DDBJ whole genome shotgun (WGS) entry which is preliminary data.</text>
</comment>
<keyword evidence="7 12" id="KW-0653">Protein transport</keyword>
<dbReference type="EMBL" id="BRYA01001536">
    <property type="protein sequence ID" value="GMI45181.1"/>
    <property type="molecule type" value="Genomic_DNA"/>
</dbReference>
<keyword evidence="10 12" id="KW-0968">Cytoplasmic vesicle</keyword>
<evidence type="ECO:0000259" key="13">
    <source>
        <dbReference type="Pfam" id="PF01217"/>
    </source>
</evidence>
<dbReference type="PANTHER" id="PTHR11043:SF0">
    <property type="entry name" value="COATOMER SUBUNIT ZETA"/>
    <property type="match status" value="1"/>
</dbReference>
<comment type="subcellular location">
    <subcellularLocation>
        <location evidence="12">Cytoplasm</location>
    </subcellularLocation>
    <subcellularLocation>
        <location evidence="1 12">Golgi apparatus membrane</location>
        <topology evidence="1 12">Peripheral membrane protein</topology>
        <orientation evidence="1 12">Cytoplasmic side</orientation>
    </subcellularLocation>
    <subcellularLocation>
        <location evidence="12">Cytoplasmic vesicle</location>
        <location evidence="12">COPI-coated vesicle membrane</location>
        <topology evidence="12">Peripheral membrane protein</topology>
        <orientation evidence="12">Cytoplasmic side</orientation>
    </subcellularLocation>
</comment>
<dbReference type="GO" id="GO:0000139">
    <property type="term" value="C:Golgi membrane"/>
    <property type="evidence" value="ECO:0007669"/>
    <property type="project" value="UniProtKB-SubCell"/>
</dbReference>
<evidence type="ECO:0000256" key="1">
    <source>
        <dbReference type="ARBA" id="ARBA00004255"/>
    </source>
</evidence>
<dbReference type="InterPro" id="IPR039652">
    <property type="entry name" value="Coatomer_zeta"/>
</dbReference>
<dbReference type="Proteomes" id="UP001165065">
    <property type="component" value="Unassembled WGS sequence"/>
</dbReference>
<dbReference type="InterPro" id="IPR022775">
    <property type="entry name" value="AP_mu_sigma_su"/>
</dbReference>
<dbReference type="OrthoDB" id="10249988at2759"/>
<keyword evidence="9 12" id="KW-0472">Membrane</keyword>
<dbReference type="GO" id="GO:0006891">
    <property type="term" value="P:intra-Golgi vesicle-mediated transport"/>
    <property type="evidence" value="ECO:0007669"/>
    <property type="project" value="TreeGrafter"/>
</dbReference>
<name>A0A9W7GFS1_9STRA</name>
<evidence type="ECO:0000256" key="3">
    <source>
        <dbReference type="ARBA" id="ARBA00011775"/>
    </source>
</evidence>
<protein>
    <recommendedName>
        <fullName evidence="12">Coatomer subunit zeta</fullName>
    </recommendedName>
</protein>
<evidence type="ECO:0000256" key="9">
    <source>
        <dbReference type="ARBA" id="ARBA00023136"/>
    </source>
</evidence>
<keyword evidence="8 12" id="KW-0333">Golgi apparatus</keyword>
<reference evidence="15" key="1">
    <citation type="journal article" date="2023" name="Commun. Biol.">
        <title>Genome analysis of Parmales, the sister group of diatoms, reveals the evolutionary specialization of diatoms from phago-mixotrophs to photoautotrophs.</title>
        <authorList>
            <person name="Ban H."/>
            <person name="Sato S."/>
            <person name="Yoshikawa S."/>
            <person name="Yamada K."/>
            <person name="Nakamura Y."/>
            <person name="Ichinomiya M."/>
            <person name="Sato N."/>
            <person name="Blanc-Mathieu R."/>
            <person name="Endo H."/>
            <person name="Kuwata A."/>
            <person name="Ogata H."/>
        </authorList>
    </citation>
    <scope>NUCLEOTIDE SEQUENCE [LARGE SCALE GENOMIC DNA]</scope>
</reference>
<sequence length="202" mass="21661">MSSLLNNNPPPLLPSISAILLLDSNDGSRMASKYYGSFLLSPSGLISPETEGLRTAFEKSLHKKTRTVNSKNDIEVTTVDGMTACYRGGSGVTVFMISPLNESELVIAHVLDGFHEALRGCLGGQIDRGVILDNLELLMLLIDEVCDSGSVLECNARELVGRVLMKSQEEMGGREGGGVGDMTIGQVVQQAKEQFIANMGQN</sequence>
<dbReference type="GO" id="GO:0006890">
    <property type="term" value="P:retrograde vesicle-mediated transport, Golgi to endoplasmic reticulum"/>
    <property type="evidence" value="ECO:0007669"/>
    <property type="project" value="UniProtKB-UniRule"/>
</dbReference>
<evidence type="ECO:0000256" key="5">
    <source>
        <dbReference type="ARBA" id="ARBA00022490"/>
    </source>
</evidence>
<dbReference type="Pfam" id="PF01217">
    <property type="entry name" value="Clat_adaptor_s"/>
    <property type="match status" value="1"/>
</dbReference>
<keyword evidence="5 12" id="KW-0963">Cytoplasm</keyword>
<keyword evidence="15" id="KW-1185">Reference proteome</keyword>
<accession>A0A9W7GFS1</accession>
<keyword evidence="6 12" id="KW-0931">ER-Golgi transport</keyword>
<dbReference type="GO" id="GO:0006886">
    <property type="term" value="P:intracellular protein transport"/>
    <property type="evidence" value="ECO:0007669"/>
    <property type="project" value="TreeGrafter"/>
</dbReference>
<gene>
    <name evidence="14" type="ORF">TrCOL_g11790</name>
</gene>
<evidence type="ECO:0000256" key="11">
    <source>
        <dbReference type="ARBA" id="ARBA00045555"/>
    </source>
</evidence>
<evidence type="ECO:0000256" key="10">
    <source>
        <dbReference type="ARBA" id="ARBA00023329"/>
    </source>
</evidence>
<evidence type="ECO:0000256" key="6">
    <source>
        <dbReference type="ARBA" id="ARBA00022892"/>
    </source>
</evidence>
<keyword evidence="4 12" id="KW-0813">Transport</keyword>
<dbReference type="InterPro" id="IPR011012">
    <property type="entry name" value="Longin-like_dom_sf"/>
</dbReference>
<dbReference type="AlphaFoldDB" id="A0A9W7GFS1"/>
<dbReference type="Gene3D" id="3.30.450.60">
    <property type="match status" value="1"/>
</dbReference>
<dbReference type="GO" id="GO:0030126">
    <property type="term" value="C:COPI vesicle coat"/>
    <property type="evidence" value="ECO:0007669"/>
    <property type="project" value="UniProtKB-UniRule"/>
</dbReference>
<evidence type="ECO:0000256" key="8">
    <source>
        <dbReference type="ARBA" id="ARBA00023034"/>
    </source>
</evidence>